<accession>A0A7H2BH83</accession>
<evidence type="ECO:0000313" key="3">
    <source>
        <dbReference type="Proteomes" id="UP000516421"/>
    </source>
</evidence>
<dbReference type="EMBL" id="CP061538">
    <property type="protein sequence ID" value="QNV39029.1"/>
    <property type="molecule type" value="Genomic_DNA"/>
</dbReference>
<dbReference type="Proteomes" id="UP000516421">
    <property type="component" value="Chromosome"/>
</dbReference>
<proteinExistence type="predicted"/>
<name>A0A7H2BH83_9MICC</name>
<sequence>MKQQGNIATCKIAEELTPELKTLIDQSTVEVAHEDSQTIKIAYGEAAWIWDLVLKSQGSVEVLEPTGLRNYLKNQVKELSQSIEG</sequence>
<feature type="domain" description="WCX" evidence="1">
    <location>
        <begin position="8"/>
        <end position="79"/>
    </location>
</feature>
<protein>
    <recommendedName>
        <fullName evidence="1">WCX domain-containing protein</fullName>
    </recommendedName>
</protein>
<evidence type="ECO:0000313" key="2">
    <source>
        <dbReference type="EMBL" id="QNV39029.1"/>
    </source>
</evidence>
<dbReference type="Pfam" id="PF25583">
    <property type="entry name" value="WCX"/>
    <property type="match status" value="1"/>
</dbReference>
<dbReference type="AlphaFoldDB" id="A0A7H2BH83"/>
<dbReference type="InterPro" id="IPR057727">
    <property type="entry name" value="WCX_dom"/>
</dbReference>
<keyword evidence="3" id="KW-1185">Reference proteome</keyword>
<organism evidence="2 3">
    <name type="scientific">Rothia amarae</name>
    <dbReference type="NCBI Taxonomy" id="169480"/>
    <lineage>
        <taxon>Bacteria</taxon>
        <taxon>Bacillati</taxon>
        <taxon>Actinomycetota</taxon>
        <taxon>Actinomycetes</taxon>
        <taxon>Micrococcales</taxon>
        <taxon>Micrococcaceae</taxon>
        <taxon>Rothia</taxon>
    </lineage>
</organism>
<dbReference type="RefSeq" id="WP_190616539.1">
    <property type="nucleotide sequence ID" value="NZ_CP061538.1"/>
</dbReference>
<reference evidence="2 3" key="1">
    <citation type="submission" date="2020-09" db="EMBL/GenBank/DDBJ databases">
        <title>Investigation of environmental microbe.</title>
        <authorList>
            <person name="Ou Y."/>
            <person name="Kang Q."/>
        </authorList>
    </citation>
    <scope>NUCLEOTIDE SEQUENCE [LARGE SCALE GENOMIC DNA]</scope>
    <source>
        <strain evidence="2 3">KJZ-9</strain>
    </source>
</reference>
<evidence type="ECO:0000259" key="1">
    <source>
        <dbReference type="Pfam" id="PF25583"/>
    </source>
</evidence>
<gene>
    <name evidence="2" type="ORF">IDM48_06235</name>
</gene>
<dbReference type="KEGG" id="rama:IDM48_06235"/>